<feature type="domain" description="Aminoglycoside phosphotransferase" evidence="1">
    <location>
        <begin position="86"/>
        <end position="253"/>
    </location>
</feature>
<name>A0A4Z1HSE4_9HELO</name>
<dbReference type="EMBL" id="PQXN01000204">
    <property type="protein sequence ID" value="TGO49610.1"/>
    <property type="molecule type" value="Genomic_DNA"/>
</dbReference>
<reference evidence="2 3" key="1">
    <citation type="submission" date="2017-12" db="EMBL/GenBank/DDBJ databases">
        <title>Comparative genomics of Botrytis spp.</title>
        <authorList>
            <person name="Valero-Jimenez C.A."/>
            <person name="Tapia P."/>
            <person name="Veloso J."/>
            <person name="Silva-Moreno E."/>
            <person name="Staats M."/>
            <person name="Valdes J.H."/>
            <person name="Van Kan J.A.L."/>
        </authorList>
    </citation>
    <scope>NUCLEOTIDE SEQUENCE [LARGE SCALE GENOMIC DNA]</scope>
    <source>
        <strain evidence="2 3">MUCL11595</strain>
    </source>
</reference>
<evidence type="ECO:0000313" key="3">
    <source>
        <dbReference type="Proteomes" id="UP000297527"/>
    </source>
</evidence>
<accession>A0A4Z1HSE4</accession>
<evidence type="ECO:0000259" key="1">
    <source>
        <dbReference type="Pfam" id="PF01636"/>
    </source>
</evidence>
<dbReference type="OrthoDB" id="8300194at2759"/>
<gene>
    <name evidence="2" type="ORF">BCON_0205g00050</name>
</gene>
<sequence>MTLYKPFEGTTKEELKLHRPKSPDFLLCHVCGLNSSLQEHDAYFSHVKVSMNSCRGMWSMGEKYFLKELPKHENGGPTRPNSDYAISKFLSENSNVPVAKDMRAWEDSTSYWQLMERVPGITLRNAAKDLTLEQHRTIGTEIAEYLAEARKFTSTKPEAPDGKLIRDQVFGAEYFYVDMMTADREEWWARTEPRIYNRSSIPQERIMKFKESYPLKEGAKYVLSHGDLDPSNIMVKDGHVTAIIDWEHGGYRPEWWEWREWHGDREPTLNMIRDHPDEVTWPQVLTEQMIRLDIDVDMPDDAVACSASYRRGVREPSDEEVPKYEWEKFDRYLYWNCTNYKRYLDDEGASAGYLAETRKKKVKEEAKRAAIMRAFDKLSADEQDIFLTGKIQRGSGDKCQRPRNLHDDFEKLGI</sequence>
<dbReference type="Proteomes" id="UP000297527">
    <property type="component" value="Unassembled WGS sequence"/>
</dbReference>
<dbReference type="PANTHER" id="PTHR21310:SF48">
    <property type="entry name" value="AMINOGLYCOSIDE PHOSPHOTRANSFERASE DOMAIN-CONTAINING PROTEIN"/>
    <property type="match status" value="1"/>
</dbReference>
<dbReference type="InterPro" id="IPR051678">
    <property type="entry name" value="AGP_Transferase"/>
</dbReference>
<comment type="caution">
    <text evidence="2">The sequence shown here is derived from an EMBL/GenBank/DDBJ whole genome shotgun (WGS) entry which is preliminary data.</text>
</comment>
<dbReference type="InterPro" id="IPR002575">
    <property type="entry name" value="Aminoglycoside_PTrfase"/>
</dbReference>
<protein>
    <recommendedName>
        <fullName evidence="1">Aminoglycoside phosphotransferase domain-containing protein</fullName>
    </recommendedName>
</protein>
<proteinExistence type="predicted"/>
<evidence type="ECO:0000313" key="2">
    <source>
        <dbReference type="EMBL" id="TGO49610.1"/>
    </source>
</evidence>
<dbReference type="Pfam" id="PF01636">
    <property type="entry name" value="APH"/>
    <property type="match status" value="1"/>
</dbReference>
<dbReference type="PANTHER" id="PTHR21310">
    <property type="entry name" value="AMINOGLYCOSIDE PHOSPHOTRANSFERASE-RELATED-RELATED"/>
    <property type="match status" value="1"/>
</dbReference>
<dbReference type="SUPFAM" id="SSF56112">
    <property type="entry name" value="Protein kinase-like (PK-like)"/>
    <property type="match status" value="1"/>
</dbReference>
<dbReference type="InterPro" id="IPR011009">
    <property type="entry name" value="Kinase-like_dom_sf"/>
</dbReference>
<dbReference type="AlphaFoldDB" id="A0A4Z1HSE4"/>
<dbReference type="Gene3D" id="3.90.1200.10">
    <property type="match status" value="1"/>
</dbReference>
<keyword evidence="3" id="KW-1185">Reference proteome</keyword>
<organism evidence="2 3">
    <name type="scientific">Botryotinia convoluta</name>
    <dbReference type="NCBI Taxonomy" id="54673"/>
    <lineage>
        <taxon>Eukaryota</taxon>
        <taxon>Fungi</taxon>
        <taxon>Dikarya</taxon>
        <taxon>Ascomycota</taxon>
        <taxon>Pezizomycotina</taxon>
        <taxon>Leotiomycetes</taxon>
        <taxon>Helotiales</taxon>
        <taxon>Sclerotiniaceae</taxon>
        <taxon>Botryotinia</taxon>
    </lineage>
</organism>